<dbReference type="InterPro" id="IPR007394">
    <property type="entry name" value="UPF0122"/>
</dbReference>
<dbReference type="InterPro" id="IPR036388">
    <property type="entry name" value="WH-like_DNA-bd_sf"/>
</dbReference>
<dbReference type="Pfam" id="PF04297">
    <property type="entry name" value="UPF0122"/>
    <property type="match status" value="1"/>
</dbReference>
<dbReference type="InterPro" id="IPR014284">
    <property type="entry name" value="RNA_pol_sigma-70_dom"/>
</dbReference>
<comment type="similarity">
    <text evidence="1">Belongs to the UPF0122 family.</text>
</comment>
<sequence length="167" mass="20413">MTMNFEQIVKENEQLIHYHIHRLHIQDRDGYFFAEGLEALWNAYESYNPELGRFSTYISWRIRNALIDRIRKEARNTKHEETYFQTHATMEAVQTEDIIQDHYLWEQVKEILTENQWKWVYYFVIHDLSIDQIAKLENVTRDAVKNWGRHARNKLRKALELEMELQD</sequence>
<dbReference type="InterPro" id="IPR013325">
    <property type="entry name" value="RNA_pol_sigma_r2"/>
</dbReference>
<accession>A0ABY4H8Y7</accession>
<evidence type="ECO:0000256" key="2">
    <source>
        <dbReference type="ARBA" id="ARBA00024764"/>
    </source>
</evidence>
<dbReference type="Proteomes" id="UP000830326">
    <property type="component" value="Chromosome"/>
</dbReference>
<dbReference type="EMBL" id="CP095075">
    <property type="protein sequence ID" value="UOR11334.1"/>
    <property type="molecule type" value="Genomic_DNA"/>
</dbReference>
<proteinExistence type="inferred from homology"/>
<keyword evidence="5" id="KW-1185">Reference proteome</keyword>
<evidence type="ECO:0000313" key="4">
    <source>
        <dbReference type="EMBL" id="UOR11334.1"/>
    </source>
</evidence>
<dbReference type="Gene3D" id="1.10.1740.10">
    <property type="match status" value="1"/>
</dbReference>
<dbReference type="SUPFAM" id="SSF88659">
    <property type="entry name" value="Sigma3 and sigma4 domains of RNA polymerase sigma factors"/>
    <property type="match status" value="1"/>
</dbReference>
<dbReference type="SUPFAM" id="SSF88946">
    <property type="entry name" value="Sigma2 domain of RNA polymerase sigma factors"/>
    <property type="match status" value="1"/>
</dbReference>
<dbReference type="InterPro" id="IPR007627">
    <property type="entry name" value="RNA_pol_sigma70_r2"/>
</dbReference>
<reference evidence="4" key="1">
    <citation type="submission" date="2022-04" db="EMBL/GenBank/DDBJ databases">
        <title>Halobacillus sp. isolated from saltern.</title>
        <authorList>
            <person name="Won M."/>
            <person name="Lee C.-M."/>
            <person name="Woen H.-Y."/>
            <person name="Kwon S.-W."/>
        </authorList>
    </citation>
    <scope>NUCLEOTIDE SEQUENCE</scope>
    <source>
        <strain evidence="4">SSHM10-5</strain>
    </source>
</reference>
<protein>
    <submittedName>
        <fullName evidence="4">Sigma-70 family RNA polymerase sigma factor</fullName>
    </submittedName>
</protein>
<evidence type="ECO:0000256" key="1">
    <source>
        <dbReference type="ARBA" id="ARBA00008720"/>
    </source>
</evidence>
<evidence type="ECO:0000259" key="3">
    <source>
        <dbReference type="Pfam" id="PF04542"/>
    </source>
</evidence>
<dbReference type="RefSeq" id="WP_245031281.1">
    <property type="nucleotide sequence ID" value="NZ_CP095075.1"/>
</dbReference>
<name>A0ABY4H8Y7_9BACI</name>
<evidence type="ECO:0000313" key="5">
    <source>
        <dbReference type="Proteomes" id="UP000830326"/>
    </source>
</evidence>
<dbReference type="InterPro" id="IPR013324">
    <property type="entry name" value="RNA_pol_sigma_r3/r4-like"/>
</dbReference>
<organism evidence="4 5">
    <name type="scientific">Halobacillus amylolyticus</name>
    <dbReference type="NCBI Taxonomy" id="2932259"/>
    <lineage>
        <taxon>Bacteria</taxon>
        <taxon>Bacillati</taxon>
        <taxon>Bacillota</taxon>
        <taxon>Bacilli</taxon>
        <taxon>Bacillales</taxon>
        <taxon>Bacillaceae</taxon>
        <taxon>Halobacillus</taxon>
    </lineage>
</organism>
<dbReference type="Pfam" id="PF04542">
    <property type="entry name" value="Sigma70_r2"/>
    <property type="match status" value="1"/>
</dbReference>
<comment type="function">
    <text evidence="2">Might take part in the signal recognition particle (SRP) pathway. This is inferred from the conservation of its genetic proximity to ftsY/ffh. May be a regulatory protein.</text>
</comment>
<feature type="domain" description="RNA polymerase sigma-70 region 2" evidence="3">
    <location>
        <begin position="34"/>
        <end position="75"/>
    </location>
</feature>
<gene>
    <name evidence="4" type="ORF">MUO15_17310</name>
</gene>
<dbReference type="Gene3D" id="1.10.10.10">
    <property type="entry name" value="Winged helix-like DNA-binding domain superfamily/Winged helix DNA-binding domain"/>
    <property type="match status" value="1"/>
</dbReference>
<dbReference type="NCBIfam" id="TIGR02937">
    <property type="entry name" value="sigma70-ECF"/>
    <property type="match status" value="1"/>
</dbReference>